<dbReference type="InterPro" id="IPR036010">
    <property type="entry name" value="2Fe-2S_ferredoxin-like_sf"/>
</dbReference>
<dbReference type="SUPFAM" id="SSF54292">
    <property type="entry name" value="2Fe-2S ferredoxin-like"/>
    <property type="match status" value="1"/>
</dbReference>
<dbReference type="GO" id="GO:0018662">
    <property type="term" value="F:phenol 2-monooxygenase activity"/>
    <property type="evidence" value="ECO:0007669"/>
    <property type="project" value="UniProtKB-EC"/>
</dbReference>
<dbReference type="Proteomes" id="UP000430146">
    <property type="component" value="Unassembled WGS sequence"/>
</dbReference>
<evidence type="ECO:0000313" key="3">
    <source>
        <dbReference type="Proteomes" id="UP000430146"/>
    </source>
</evidence>
<keyword evidence="2" id="KW-0560">Oxidoreductase</keyword>
<dbReference type="GO" id="GO:0051536">
    <property type="term" value="F:iron-sulfur cluster binding"/>
    <property type="evidence" value="ECO:0007669"/>
    <property type="project" value="InterPro"/>
</dbReference>
<accession>A0A5S9PM81</accession>
<protein>
    <submittedName>
        <fullName evidence="2">Phenol hydroxylase P5 protein</fullName>
        <ecNumber evidence="2">1.14.13.7</ecNumber>
    </submittedName>
</protein>
<dbReference type="EMBL" id="CACSIP010000010">
    <property type="protein sequence ID" value="CAA0105213.1"/>
    <property type="molecule type" value="Genomic_DNA"/>
</dbReference>
<gene>
    <name evidence="2" type="primary">dmpP_2</name>
    <name evidence="2" type="ORF">AELLOGFF_03537</name>
</gene>
<name>A0A5S9PM81_MYCVN</name>
<dbReference type="OrthoDB" id="4484726at2"/>
<dbReference type="RefSeq" id="WP_159229809.1">
    <property type="nucleotide sequence ID" value="NZ_CACSIP010000010.1"/>
</dbReference>
<sequence length="115" mass="12339">MLADKHSITVEPSGIELEVHDGETIMGAALRAGYRWPSLCGGDGTCSICWVEVLSGGRRLSEAGPAERDTLELVPALVRRTRVVRLACQARVQGDVRVRKTGVKPRTSGVSEAPD</sequence>
<evidence type="ECO:0000259" key="1">
    <source>
        <dbReference type="PROSITE" id="PS51085"/>
    </source>
</evidence>
<dbReference type="CDD" id="cd00207">
    <property type="entry name" value="fer2"/>
    <property type="match status" value="1"/>
</dbReference>
<dbReference type="InterPro" id="IPR012675">
    <property type="entry name" value="Beta-grasp_dom_sf"/>
</dbReference>
<dbReference type="PROSITE" id="PS51085">
    <property type="entry name" value="2FE2S_FER_2"/>
    <property type="match status" value="1"/>
</dbReference>
<reference evidence="2 3" key="1">
    <citation type="submission" date="2019-11" db="EMBL/GenBank/DDBJ databases">
        <authorList>
            <person name="Holert J."/>
        </authorList>
    </citation>
    <scope>NUCLEOTIDE SEQUENCE [LARGE SCALE GENOMIC DNA]</scope>
    <source>
        <strain evidence="2">BC8_1</strain>
    </source>
</reference>
<dbReference type="AlphaFoldDB" id="A0A5S9PM81"/>
<evidence type="ECO:0000313" key="2">
    <source>
        <dbReference type="EMBL" id="CAA0105213.1"/>
    </source>
</evidence>
<dbReference type="Gene3D" id="3.10.20.30">
    <property type="match status" value="1"/>
</dbReference>
<organism evidence="2 3">
    <name type="scientific">Mycolicibacterium vanbaalenii</name>
    <name type="common">Mycobacterium vanbaalenii</name>
    <dbReference type="NCBI Taxonomy" id="110539"/>
    <lineage>
        <taxon>Bacteria</taxon>
        <taxon>Bacillati</taxon>
        <taxon>Actinomycetota</taxon>
        <taxon>Actinomycetes</taxon>
        <taxon>Mycobacteriales</taxon>
        <taxon>Mycobacteriaceae</taxon>
        <taxon>Mycolicibacterium</taxon>
    </lineage>
</organism>
<dbReference type="InterPro" id="IPR001041">
    <property type="entry name" value="2Fe-2S_ferredoxin-type"/>
</dbReference>
<dbReference type="EC" id="1.14.13.7" evidence="2"/>
<feature type="domain" description="2Fe-2S ferredoxin-type" evidence="1">
    <location>
        <begin position="6"/>
        <end position="104"/>
    </location>
</feature>
<proteinExistence type="predicted"/>
<keyword evidence="3" id="KW-1185">Reference proteome</keyword>
<dbReference type="Pfam" id="PF00111">
    <property type="entry name" value="Fer2"/>
    <property type="match status" value="1"/>
</dbReference>